<dbReference type="AlphaFoldDB" id="A0A0N5CJH2"/>
<dbReference type="Gene3D" id="3.40.50.300">
    <property type="entry name" value="P-loop containing nucleotide triphosphate hydrolases"/>
    <property type="match status" value="1"/>
</dbReference>
<dbReference type="WBParaSite" id="TCLT_0000017901-mRNA-1">
    <property type="protein sequence ID" value="TCLT_0000017901-mRNA-1"/>
    <property type="gene ID" value="TCLT_0000017901"/>
</dbReference>
<gene>
    <name evidence="2" type="ORF">TCLT_LOCUS180</name>
</gene>
<proteinExistence type="predicted"/>
<protein>
    <submittedName>
        <fullName evidence="4">RNA polymerase II-associated factor 1 homolog</fullName>
    </submittedName>
</protein>
<feature type="compositionally biased region" description="Basic and acidic residues" evidence="1">
    <location>
        <begin position="437"/>
        <end position="448"/>
    </location>
</feature>
<dbReference type="Proteomes" id="UP000276776">
    <property type="component" value="Unassembled WGS sequence"/>
</dbReference>
<feature type="compositionally biased region" description="Basic and acidic residues" evidence="1">
    <location>
        <begin position="415"/>
        <end position="425"/>
    </location>
</feature>
<dbReference type="EMBL" id="UYYF01000011">
    <property type="protein sequence ID" value="VDM95044.1"/>
    <property type="molecule type" value="Genomic_DNA"/>
</dbReference>
<accession>A0A0N5CJH2</accession>
<dbReference type="OrthoDB" id="5847984at2759"/>
<dbReference type="InterPro" id="IPR027417">
    <property type="entry name" value="P-loop_NTPase"/>
</dbReference>
<sequence>MNGNNEKSFPTDQLRTVSKFAGEEFGVGNMRTVFAGASKDNMKRKDRVILLIGSTRNEKSRLIDCMCNYFYGARFDGKRFKIADEIFDQGSTPLKSITKYVFNETVMPFRPVIIDTPEIDNDSGLSMGTAVNQMLHEIFMQNCHIHINAITLILQYEEVMKQSRIKDQKERPKLLPSTILLFSSSDEKRPSTSSIKLLLRYLNLNYTKYYFFNGRFLQDIKEKGVNDEEAKSKGKSSWNLTMTELDRFFEQVRRLNPQGITTKSKQVPALTVLRHDGTIFPRLVPDERMQKSFFHERIIPVKLISQSPEKSVAMDTPHSARSVFVKNLNLTETPISTPVIKRYVYDPKTMTHKEYIIKLQRNGDFPAREYVDMQAVSMRAQPITAAASKRKIHETLINDIPLENTSVRSGQVTSDENHSTYRHIDSSPPPDYGIHSETSENNDKEVNMESPEKRTATAIDMDPYQKSQYPKSAVQRQIARRTSGGFEYTQNLDNHATTVSNMNILCDTDLACSSQQEKSERIQTEQVVEKLEDGILSAKNIAEQSNPHKVGQELRGCLITSEIKRSKSPIQMRLTKNKKQQQPSLTFAQSRAQPDDVIEQARIMESSFEQGLQSPLRNFGRVLHEDEVEEQSQEVPQLVEEEATATKMSTSAFRTQNESNKQKNRLVRVAQYNDGIFLAAGNAFTGRLSETGTNQHDYLLGIQGSNLEEGLERHPYQMEPR</sequence>
<dbReference type="OMA" id="TMTHREY"/>
<evidence type="ECO:0000256" key="1">
    <source>
        <dbReference type="SAM" id="MobiDB-lite"/>
    </source>
</evidence>
<evidence type="ECO:0000313" key="3">
    <source>
        <dbReference type="Proteomes" id="UP000276776"/>
    </source>
</evidence>
<name>A0A0N5CJH2_THECL</name>
<feature type="region of interest" description="Disordered" evidence="1">
    <location>
        <begin position="407"/>
        <end position="448"/>
    </location>
</feature>
<dbReference type="STRING" id="103827.A0A0N5CJH2"/>
<reference evidence="4" key="1">
    <citation type="submission" date="2017-02" db="UniProtKB">
        <authorList>
            <consortium name="WormBaseParasite"/>
        </authorList>
    </citation>
    <scope>IDENTIFICATION</scope>
</reference>
<evidence type="ECO:0000313" key="2">
    <source>
        <dbReference type="EMBL" id="VDM95044.1"/>
    </source>
</evidence>
<evidence type="ECO:0000313" key="4">
    <source>
        <dbReference type="WBParaSite" id="TCLT_0000017901-mRNA-1"/>
    </source>
</evidence>
<reference evidence="2 3" key="2">
    <citation type="submission" date="2018-11" db="EMBL/GenBank/DDBJ databases">
        <authorList>
            <consortium name="Pathogen Informatics"/>
        </authorList>
    </citation>
    <scope>NUCLEOTIDE SEQUENCE [LARGE SCALE GENOMIC DNA]</scope>
</reference>
<organism evidence="4">
    <name type="scientific">Thelazia callipaeda</name>
    <name type="common">Oriental eyeworm</name>
    <name type="synonym">Parasitic nematode</name>
    <dbReference type="NCBI Taxonomy" id="103827"/>
    <lineage>
        <taxon>Eukaryota</taxon>
        <taxon>Metazoa</taxon>
        <taxon>Ecdysozoa</taxon>
        <taxon>Nematoda</taxon>
        <taxon>Chromadorea</taxon>
        <taxon>Rhabditida</taxon>
        <taxon>Spirurina</taxon>
        <taxon>Spiruromorpha</taxon>
        <taxon>Thelazioidea</taxon>
        <taxon>Thelaziidae</taxon>
        <taxon>Thelazia</taxon>
    </lineage>
</organism>
<keyword evidence="3" id="KW-1185">Reference proteome</keyword>